<dbReference type="InterPro" id="IPR000209">
    <property type="entry name" value="Peptidase_S8/S53_dom"/>
</dbReference>
<comment type="caution">
    <text evidence="10">The sequence shown here is derived from an EMBL/GenBank/DDBJ whole genome shotgun (WGS) entry which is preliminary data.</text>
</comment>
<feature type="domain" description="Peptidase S8/S53" evidence="8">
    <location>
        <begin position="144"/>
        <end position="381"/>
    </location>
</feature>
<organism evidence="10 11">
    <name type="scientific">Linnemannia exigua</name>
    <dbReference type="NCBI Taxonomy" id="604196"/>
    <lineage>
        <taxon>Eukaryota</taxon>
        <taxon>Fungi</taxon>
        <taxon>Fungi incertae sedis</taxon>
        <taxon>Mucoromycota</taxon>
        <taxon>Mortierellomycotina</taxon>
        <taxon>Mortierellomycetes</taxon>
        <taxon>Mortierellales</taxon>
        <taxon>Mortierellaceae</taxon>
        <taxon>Linnemannia</taxon>
    </lineage>
</organism>
<sequence length="395" mass="40920">MKYTLLIVALVAAVQAAPLIAPAANQRVIPDSYIVVLKDSQAINSFDRKFNQLSSRIQNGRNRGNAKPPKINHRFQSIPGFTVEGDRATLAELLKLDEIEYIEEDSVVSIDGTQQSPPSWGLPRVSQTGRVSQGSSYKYANSAGAGVTAYVVDTGINTGHVDFGGRAKMGNNFIQGSPNTDENGHGTHVAGTIGGTTYGVAKKVTLVGVKVLDRSGRGSTSGIVAALDWVASVNKGKKAVVNMSLGGGASRALNDAVARLYRANIPVIVAAGNDENVNACSGSPSGAPQAFTVGASDINDRIASFSSFGKCVKIFGPGVQITSAWIGSKTARNVISGTSMATPHVAGVAALYISAGKAKGAAQVYKTLQSTASKNKVTGQLRGEANLLVFNGGGK</sequence>
<dbReference type="SUPFAM" id="SSF54897">
    <property type="entry name" value="Protease propeptides/inhibitors"/>
    <property type="match status" value="1"/>
</dbReference>
<dbReference type="Pfam" id="PF00082">
    <property type="entry name" value="Peptidase_S8"/>
    <property type="match status" value="1"/>
</dbReference>
<dbReference type="CDD" id="cd04077">
    <property type="entry name" value="Peptidases_S8_PCSK9_ProteinaseK_like"/>
    <property type="match status" value="1"/>
</dbReference>
<protein>
    <submittedName>
        <fullName evidence="10">Subtilisin-like serine protease</fullName>
    </submittedName>
</protein>
<dbReference type="PROSITE" id="PS51892">
    <property type="entry name" value="SUBTILASE"/>
    <property type="match status" value="1"/>
</dbReference>
<dbReference type="PROSITE" id="PS00138">
    <property type="entry name" value="SUBTILASE_SER"/>
    <property type="match status" value="1"/>
</dbReference>
<evidence type="ECO:0000256" key="7">
    <source>
        <dbReference type="SAM" id="SignalP"/>
    </source>
</evidence>
<dbReference type="PRINTS" id="PR00723">
    <property type="entry name" value="SUBTILISIN"/>
</dbReference>
<feature type="chain" id="PRO_5042205535" evidence="7">
    <location>
        <begin position="17"/>
        <end position="395"/>
    </location>
</feature>
<feature type="signal peptide" evidence="7">
    <location>
        <begin position="1"/>
        <end position="16"/>
    </location>
</feature>
<dbReference type="EMBL" id="JAAAIL010000075">
    <property type="protein sequence ID" value="KAG0280255.1"/>
    <property type="molecule type" value="Genomic_DNA"/>
</dbReference>
<dbReference type="Pfam" id="PF05922">
    <property type="entry name" value="Inhibitor_I9"/>
    <property type="match status" value="1"/>
</dbReference>
<evidence type="ECO:0000256" key="1">
    <source>
        <dbReference type="ARBA" id="ARBA00011073"/>
    </source>
</evidence>
<comment type="similarity">
    <text evidence="1 5 6">Belongs to the peptidase S8 family.</text>
</comment>
<dbReference type="InterPro" id="IPR023828">
    <property type="entry name" value="Peptidase_S8_Ser-AS"/>
</dbReference>
<dbReference type="InterPro" id="IPR022398">
    <property type="entry name" value="Peptidase_S8_His-AS"/>
</dbReference>
<evidence type="ECO:0000256" key="4">
    <source>
        <dbReference type="ARBA" id="ARBA00022825"/>
    </source>
</evidence>
<keyword evidence="3 5" id="KW-0378">Hydrolase</keyword>
<dbReference type="InterPro" id="IPR037045">
    <property type="entry name" value="S8pro/Inhibitor_I9_sf"/>
</dbReference>
<feature type="active site" description="Charge relay system" evidence="5">
    <location>
        <position position="153"/>
    </location>
</feature>
<dbReference type="PROSITE" id="PS00136">
    <property type="entry name" value="SUBTILASE_ASP"/>
    <property type="match status" value="1"/>
</dbReference>
<dbReference type="AlphaFoldDB" id="A0AAD4DKD4"/>
<dbReference type="InterPro" id="IPR015500">
    <property type="entry name" value="Peptidase_S8_subtilisin-rel"/>
</dbReference>
<reference evidence="10" key="1">
    <citation type="journal article" date="2020" name="Fungal Divers.">
        <title>Resolving the Mortierellaceae phylogeny through synthesis of multi-gene phylogenetics and phylogenomics.</title>
        <authorList>
            <person name="Vandepol N."/>
            <person name="Liber J."/>
            <person name="Desiro A."/>
            <person name="Na H."/>
            <person name="Kennedy M."/>
            <person name="Barry K."/>
            <person name="Grigoriev I.V."/>
            <person name="Miller A.N."/>
            <person name="O'Donnell K."/>
            <person name="Stajich J.E."/>
            <person name="Bonito G."/>
        </authorList>
    </citation>
    <scope>NUCLEOTIDE SEQUENCE</scope>
    <source>
        <strain evidence="10">NRRL 28262</strain>
    </source>
</reference>
<feature type="domain" description="Inhibitor I9" evidence="9">
    <location>
        <begin position="32"/>
        <end position="110"/>
    </location>
</feature>
<dbReference type="Proteomes" id="UP001194580">
    <property type="component" value="Unassembled WGS sequence"/>
</dbReference>
<dbReference type="InterPro" id="IPR010259">
    <property type="entry name" value="S8pro/Inhibitor_I9"/>
</dbReference>
<keyword evidence="4 5" id="KW-0720">Serine protease</keyword>
<feature type="active site" description="Charge relay system" evidence="5">
    <location>
        <position position="185"/>
    </location>
</feature>
<dbReference type="Gene3D" id="3.40.50.200">
    <property type="entry name" value="Peptidase S8/S53 domain"/>
    <property type="match status" value="1"/>
</dbReference>
<evidence type="ECO:0000259" key="9">
    <source>
        <dbReference type="Pfam" id="PF05922"/>
    </source>
</evidence>
<dbReference type="PROSITE" id="PS00137">
    <property type="entry name" value="SUBTILASE_HIS"/>
    <property type="match status" value="1"/>
</dbReference>
<keyword evidence="2 5" id="KW-0645">Protease</keyword>
<dbReference type="GO" id="GO:0006508">
    <property type="term" value="P:proteolysis"/>
    <property type="evidence" value="ECO:0007669"/>
    <property type="project" value="UniProtKB-KW"/>
</dbReference>
<evidence type="ECO:0000256" key="5">
    <source>
        <dbReference type="PROSITE-ProRule" id="PRU01240"/>
    </source>
</evidence>
<dbReference type="FunFam" id="3.40.50.200:FF:000014">
    <property type="entry name" value="Proteinase K"/>
    <property type="match status" value="1"/>
</dbReference>
<evidence type="ECO:0000256" key="2">
    <source>
        <dbReference type="ARBA" id="ARBA00022670"/>
    </source>
</evidence>
<accession>A0AAD4DKD4</accession>
<evidence type="ECO:0000256" key="6">
    <source>
        <dbReference type="RuleBase" id="RU003355"/>
    </source>
</evidence>
<keyword evidence="7" id="KW-0732">Signal</keyword>
<evidence type="ECO:0000259" key="8">
    <source>
        <dbReference type="Pfam" id="PF00082"/>
    </source>
</evidence>
<evidence type="ECO:0000313" key="11">
    <source>
        <dbReference type="Proteomes" id="UP001194580"/>
    </source>
</evidence>
<evidence type="ECO:0000256" key="3">
    <source>
        <dbReference type="ARBA" id="ARBA00022801"/>
    </source>
</evidence>
<dbReference type="GO" id="GO:0005615">
    <property type="term" value="C:extracellular space"/>
    <property type="evidence" value="ECO:0007669"/>
    <property type="project" value="TreeGrafter"/>
</dbReference>
<dbReference type="InterPro" id="IPR034193">
    <property type="entry name" value="PCSK9_ProteinaseK-like"/>
</dbReference>
<gene>
    <name evidence="10" type="primary">SUB7</name>
    <name evidence="10" type="ORF">BGZ95_010775</name>
</gene>
<proteinExistence type="inferred from homology"/>
<dbReference type="InterPro" id="IPR036852">
    <property type="entry name" value="Peptidase_S8/S53_dom_sf"/>
</dbReference>
<evidence type="ECO:0000313" key="10">
    <source>
        <dbReference type="EMBL" id="KAG0280255.1"/>
    </source>
</evidence>
<dbReference type="InterPro" id="IPR023827">
    <property type="entry name" value="Peptidase_S8_Asp-AS"/>
</dbReference>
<dbReference type="GO" id="GO:0004252">
    <property type="term" value="F:serine-type endopeptidase activity"/>
    <property type="evidence" value="ECO:0007669"/>
    <property type="project" value="UniProtKB-UniRule"/>
</dbReference>
<dbReference type="InterPro" id="IPR050131">
    <property type="entry name" value="Peptidase_S8_subtilisin-like"/>
</dbReference>
<name>A0AAD4DKD4_9FUNG</name>
<dbReference type="Gene3D" id="3.30.70.80">
    <property type="entry name" value="Peptidase S8 propeptide/proteinase inhibitor I9"/>
    <property type="match status" value="1"/>
</dbReference>
<dbReference type="PANTHER" id="PTHR43806:SF11">
    <property type="entry name" value="CEREVISIN-RELATED"/>
    <property type="match status" value="1"/>
</dbReference>
<dbReference type="PANTHER" id="PTHR43806">
    <property type="entry name" value="PEPTIDASE S8"/>
    <property type="match status" value="1"/>
</dbReference>
<keyword evidence="11" id="KW-1185">Reference proteome</keyword>
<feature type="active site" description="Charge relay system" evidence="5">
    <location>
        <position position="339"/>
    </location>
</feature>
<dbReference type="SUPFAM" id="SSF52743">
    <property type="entry name" value="Subtilisin-like"/>
    <property type="match status" value="1"/>
</dbReference>